<protein>
    <recommendedName>
        <fullName evidence="4">Alpha/beta hydrolase</fullName>
    </recommendedName>
</protein>
<gene>
    <name evidence="2" type="ORF">GCM10007063_11330</name>
</gene>
<evidence type="ECO:0000256" key="1">
    <source>
        <dbReference type="SAM" id="Phobius"/>
    </source>
</evidence>
<keyword evidence="1" id="KW-1133">Transmembrane helix</keyword>
<accession>A0A917UVY4</accession>
<dbReference type="AlphaFoldDB" id="A0A917UVY4"/>
<evidence type="ECO:0000313" key="2">
    <source>
        <dbReference type="EMBL" id="GGJ90502.1"/>
    </source>
</evidence>
<dbReference type="EMBL" id="BMNQ01000010">
    <property type="protein sequence ID" value="GGJ90502.1"/>
    <property type="molecule type" value="Genomic_DNA"/>
</dbReference>
<keyword evidence="1" id="KW-0812">Transmembrane</keyword>
<keyword evidence="1" id="KW-0472">Membrane</keyword>
<sequence length="280" mass="31565">MCMQKKHVISIIVLLSLIICTISWLYVPGKTKSEGQINNATVFVHGYKGTKNSFGNMLNRFEDKYGWGQRALVYSVSSSGNLDVNVYGKENVTAPILVHVIFENNRASIQDTSAWLAKLLEHMKETFQFNTVNLVGHSMGGLVTMDFIETYQNERVYPKVNKLVTIGVPFDGIYNEDYFRIHQDPAAEDLKPDSEALKKLHLNKDVIPEQLKVLSIGSTGDSVAVPQSVGTIKNIVLEPQLDYVMIHDYTLGHSELHEDTRVDKMVYSFLNPKKNGQIEQ</sequence>
<evidence type="ECO:0008006" key="4">
    <source>
        <dbReference type="Google" id="ProtNLM"/>
    </source>
</evidence>
<reference evidence="2" key="1">
    <citation type="journal article" date="2014" name="Int. J. Syst. Evol. Microbiol.">
        <title>Complete genome sequence of Corynebacterium casei LMG S-19264T (=DSM 44701T), isolated from a smear-ripened cheese.</title>
        <authorList>
            <consortium name="US DOE Joint Genome Institute (JGI-PGF)"/>
            <person name="Walter F."/>
            <person name="Albersmeier A."/>
            <person name="Kalinowski J."/>
            <person name="Ruckert C."/>
        </authorList>
    </citation>
    <scope>NUCLEOTIDE SEQUENCE</scope>
    <source>
        <strain evidence="2">JCM 12580</strain>
    </source>
</reference>
<dbReference type="Gene3D" id="3.40.50.1820">
    <property type="entry name" value="alpha/beta hydrolase"/>
    <property type="match status" value="1"/>
</dbReference>
<organism evidence="2 3">
    <name type="scientific">Lentibacillus kapialis</name>
    <dbReference type="NCBI Taxonomy" id="340214"/>
    <lineage>
        <taxon>Bacteria</taxon>
        <taxon>Bacillati</taxon>
        <taxon>Bacillota</taxon>
        <taxon>Bacilli</taxon>
        <taxon>Bacillales</taxon>
        <taxon>Bacillaceae</taxon>
        <taxon>Lentibacillus</taxon>
    </lineage>
</organism>
<comment type="caution">
    <text evidence="2">The sequence shown here is derived from an EMBL/GenBank/DDBJ whole genome shotgun (WGS) entry which is preliminary data.</text>
</comment>
<evidence type="ECO:0000313" key="3">
    <source>
        <dbReference type="Proteomes" id="UP000658382"/>
    </source>
</evidence>
<dbReference type="InterPro" id="IPR010315">
    <property type="entry name" value="DUF915_hydro-like"/>
</dbReference>
<name>A0A917UVY4_9BACI</name>
<reference evidence="2" key="2">
    <citation type="submission" date="2020-09" db="EMBL/GenBank/DDBJ databases">
        <authorList>
            <person name="Sun Q."/>
            <person name="Ohkuma M."/>
        </authorList>
    </citation>
    <scope>NUCLEOTIDE SEQUENCE</scope>
    <source>
        <strain evidence="2">JCM 12580</strain>
    </source>
</reference>
<dbReference type="InterPro" id="IPR029058">
    <property type="entry name" value="AB_hydrolase_fold"/>
</dbReference>
<dbReference type="Pfam" id="PF06028">
    <property type="entry name" value="DUF915"/>
    <property type="match status" value="1"/>
</dbReference>
<proteinExistence type="predicted"/>
<dbReference type="SUPFAM" id="SSF53474">
    <property type="entry name" value="alpha/beta-Hydrolases"/>
    <property type="match status" value="1"/>
</dbReference>
<feature type="transmembrane region" description="Helical" evidence="1">
    <location>
        <begin position="7"/>
        <end position="27"/>
    </location>
</feature>
<dbReference type="Proteomes" id="UP000658382">
    <property type="component" value="Unassembled WGS sequence"/>
</dbReference>
<keyword evidence="3" id="KW-1185">Reference proteome</keyword>